<protein>
    <recommendedName>
        <fullName evidence="4">Tetratricopeptide repeat protein</fullName>
    </recommendedName>
</protein>
<dbReference type="InterPro" id="IPR011990">
    <property type="entry name" value="TPR-like_helical_dom_sf"/>
</dbReference>
<dbReference type="AlphaFoldDB" id="A0A7S7NRA9"/>
<reference evidence="2 3" key="1">
    <citation type="submission" date="2020-10" db="EMBL/GenBank/DDBJ databases">
        <title>Complete genome sequence of Paludibaculum fermentans P105T, a facultatively anaerobic acidobacterium capable of dissimilatory Fe(III) reduction.</title>
        <authorList>
            <person name="Dedysh S.N."/>
            <person name="Beletsky A.V."/>
            <person name="Kulichevskaya I.S."/>
            <person name="Mardanov A.V."/>
            <person name="Ravin N.V."/>
        </authorList>
    </citation>
    <scope>NUCLEOTIDE SEQUENCE [LARGE SCALE GENOMIC DNA]</scope>
    <source>
        <strain evidence="2 3">P105</strain>
    </source>
</reference>
<evidence type="ECO:0000313" key="3">
    <source>
        <dbReference type="Proteomes" id="UP000593892"/>
    </source>
</evidence>
<accession>A0A7S7NRA9</accession>
<name>A0A7S7NRA9_PALFE</name>
<dbReference type="Proteomes" id="UP000593892">
    <property type="component" value="Chromosome"/>
</dbReference>
<evidence type="ECO:0000313" key="2">
    <source>
        <dbReference type="EMBL" id="QOY88241.1"/>
    </source>
</evidence>
<dbReference type="EMBL" id="CP063849">
    <property type="protein sequence ID" value="QOY88241.1"/>
    <property type="molecule type" value="Genomic_DNA"/>
</dbReference>
<evidence type="ECO:0000256" key="1">
    <source>
        <dbReference type="SAM" id="MobiDB-lite"/>
    </source>
</evidence>
<evidence type="ECO:0008006" key="4">
    <source>
        <dbReference type="Google" id="ProtNLM"/>
    </source>
</evidence>
<dbReference type="Gene3D" id="1.25.40.10">
    <property type="entry name" value="Tetratricopeptide repeat domain"/>
    <property type="match status" value="1"/>
</dbReference>
<gene>
    <name evidence="2" type="ORF">IRI77_36830</name>
</gene>
<dbReference type="SUPFAM" id="SSF48452">
    <property type="entry name" value="TPR-like"/>
    <property type="match status" value="1"/>
</dbReference>
<organism evidence="2 3">
    <name type="scientific">Paludibaculum fermentans</name>
    <dbReference type="NCBI Taxonomy" id="1473598"/>
    <lineage>
        <taxon>Bacteria</taxon>
        <taxon>Pseudomonadati</taxon>
        <taxon>Acidobacteriota</taxon>
        <taxon>Terriglobia</taxon>
        <taxon>Bryobacterales</taxon>
        <taxon>Bryobacteraceae</taxon>
        <taxon>Paludibaculum</taxon>
    </lineage>
</organism>
<dbReference type="RefSeq" id="WP_194449904.1">
    <property type="nucleotide sequence ID" value="NZ_CP063849.1"/>
</dbReference>
<keyword evidence="3" id="KW-1185">Reference proteome</keyword>
<sequence length="184" mass="20039">MKKSAKPNEANTTSGEGAESDGMTAKSQTELFAQAMKSFTSGDYRAAADVFEQASQGPSIAVNESAQMYKRMCQQRIEREAPQLRTAEDHYNFAVGLMNAGKYVDARKHLETAVDAGSESLHLYALVIVEGMTGAIDSAARHLRKAIQADRGLRSIARTDADFQPLLQHPQIREVLAADPQPAE</sequence>
<dbReference type="KEGG" id="pfer:IRI77_36830"/>
<feature type="region of interest" description="Disordered" evidence="1">
    <location>
        <begin position="1"/>
        <end position="27"/>
    </location>
</feature>
<proteinExistence type="predicted"/>